<dbReference type="Proteomes" id="UP000320055">
    <property type="component" value="Unassembled WGS sequence"/>
</dbReference>
<dbReference type="AlphaFoldDB" id="A0A563VUV0"/>
<sequence>MLALKDTAPHMSDVAVSAPHECLAIGQDKLHFICSQMNNVYSLFEDYKDTEALNLLKQIEEECC</sequence>
<dbReference type="Pfam" id="PF20543">
    <property type="entry name" value="CowN"/>
    <property type="match status" value="1"/>
</dbReference>
<dbReference type="OrthoDB" id="7689335at2"/>
<reference evidence="1 2" key="1">
    <citation type="submission" date="2019-01" db="EMBL/GenBank/DDBJ databases">
        <authorList>
            <person name="Brito A."/>
        </authorList>
    </citation>
    <scope>NUCLEOTIDE SEQUENCE [LARGE SCALE GENOMIC DNA]</scope>
    <source>
        <strain evidence="1">1</strain>
    </source>
</reference>
<evidence type="ECO:0008006" key="3">
    <source>
        <dbReference type="Google" id="ProtNLM"/>
    </source>
</evidence>
<name>A0A563VUV0_9CYAN</name>
<evidence type="ECO:0000313" key="1">
    <source>
        <dbReference type="EMBL" id="VEP15051.1"/>
    </source>
</evidence>
<keyword evidence="2" id="KW-1185">Reference proteome</keyword>
<dbReference type="NCBIfam" id="NF033689">
    <property type="entry name" value="N2Fix_CO_CowN"/>
    <property type="match status" value="1"/>
</dbReference>
<organism evidence="1 2">
    <name type="scientific">Hyella patelloides LEGE 07179</name>
    <dbReference type="NCBI Taxonomy" id="945734"/>
    <lineage>
        <taxon>Bacteria</taxon>
        <taxon>Bacillati</taxon>
        <taxon>Cyanobacteriota</taxon>
        <taxon>Cyanophyceae</taxon>
        <taxon>Pleurocapsales</taxon>
        <taxon>Hyellaceae</taxon>
        <taxon>Hyella</taxon>
    </lineage>
</organism>
<evidence type="ECO:0000313" key="2">
    <source>
        <dbReference type="Proteomes" id="UP000320055"/>
    </source>
</evidence>
<dbReference type="GO" id="GO:0009399">
    <property type="term" value="P:nitrogen fixation"/>
    <property type="evidence" value="ECO:0007669"/>
    <property type="project" value="InterPro"/>
</dbReference>
<gene>
    <name evidence="1" type="ORF">H1P_3020003</name>
</gene>
<proteinExistence type="predicted"/>
<protein>
    <recommendedName>
        <fullName evidence="3">N(2)-fixation sustaining protein CowN</fullName>
    </recommendedName>
</protein>
<accession>A0A563VUV0</accession>
<dbReference type="InterPro" id="IPR024899">
    <property type="entry name" value="CowN"/>
</dbReference>
<dbReference type="EMBL" id="CAACVJ010000227">
    <property type="protein sequence ID" value="VEP15051.1"/>
    <property type="molecule type" value="Genomic_DNA"/>
</dbReference>